<gene>
    <name evidence="3" type="ORF">CMV_015388</name>
</gene>
<accession>A0A8J4QV10</accession>
<feature type="region of interest" description="Disordered" evidence="2">
    <location>
        <begin position="87"/>
        <end position="107"/>
    </location>
</feature>
<dbReference type="EMBL" id="JRKL02002236">
    <property type="protein sequence ID" value="KAF3959835.1"/>
    <property type="molecule type" value="Genomic_DNA"/>
</dbReference>
<dbReference type="Proteomes" id="UP000737018">
    <property type="component" value="Unassembled WGS sequence"/>
</dbReference>
<keyword evidence="1" id="KW-0677">Repeat</keyword>
<sequence length="107" mass="11890">MAVAIYKQLKRLSLSPNDYTYATVIEALCRKDDMEEAVHRSYLGEQVLQAWKGASASNDAYAYAAVICGFCNENGALIHRGKWKKPRHESGFEPIISPSTNSYGMGK</sequence>
<organism evidence="3 4">
    <name type="scientific">Castanea mollissima</name>
    <name type="common">Chinese chestnut</name>
    <dbReference type="NCBI Taxonomy" id="60419"/>
    <lineage>
        <taxon>Eukaryota</taxon>
        <taxon>Viridiplantae</taxon>
        <taxon>Streptophyta</taxon>
        <taxon>Embryophyta</taxon>
        <taxon>Tracheophyta</taxon>
        <taxon>Spermatophyta</taxon>
        <taxon>Magnoliopsida</taxon>
        <taxon>eudicotyledons</taxon>
        <taxon>Gunneridae</taxon>
        <taxon>Pentapetalae</taxon>
        <taxon>rosids</taxon>
        <taxon>fabids</taxon>
        <taxon>Fagales</taxon>
        <taxon>Fagaceae</taxon>
        <taxon>Castanea</taxon>
    </lineage>
</organism>
<dbReference type="InterPro" id="IPR011990">
    <property type="entry name" value="TPR-like_helical_dom_sf"/>
</dbReference>
<evidence type="ECO:0000313" key="4">
    <source>
        <dbReference type="Proteomes" id="UP000737018"/>
    </source>
</evidence>
<keyword evidence="4" id="KW-1185">Reference proteome</keyword>
<dbReference type="NCBIfam" id="TIGR00756">
    <property type="entry name" value="PPR"/>
    <property type="match status" value="1"/>
</dbReference>
<dbReference type="InterPro" id="IPR002885">
    <property type="entry name" value="PPR_rpt"/>
</dbReference>
<proteinExistence type="predicted"/>
<evidence type="ECO:0000256" key="2">
    <source>
        <dbReference type="SAM" id="MobiDB-lite"/>
    </source>
</evidence>
<evidence type="ECO:0000313" key="3">
    <source>
        <dbReference type="EMBL" id="KAF3959835.1"/>
    </source>
</evidence>
<dbReference type="Gene3D" id="1.25.40.10">
    <property type="entry name" value="Tetratricopeptide repeat domain"/>
    <property type="match status" value="1"/>
</dbReference>
<reference evidence="3" key="1">
    <citation type="submission" date="2020-03" db="EMBL/GenBank/DDBJ databases">
        <title>Castanea mollissima Vanexum genome sequencing.</title>
        <authorList>
            <person name="Staton M."/>
        </authorList>
    </citation>
    <scope>NUCLEOTIDE SEQUENCE</scope>
    <source>
        <tissue evidence="3">Leaf</tissue>
    </source>
</reference>
<comment type="caution">
    <text evidence="3">The sequence shown here is derived from an EMBL/GenBank/DDBJ whole genome shotgun (WGS) entry which is preliminary data.</text>
</comment>
<protein>
    <submittedName>
        <fullName evidence="3">Uncharacterized protein</fullName>
    </submittedName>
</protein>
<dbReference type="Pfam" id="PF12854">
    <property type="entry name" value="PPR_1"/>
    <property type="match status" value="1"/>
</dbReference>
<dbReference type="AlphaFoldDB" id="A0A8J4QV10"/>
<evidence type="ECO:0000256" key="1">
    <source>
        <dbReference type="ARBA" id="ARBA00022737"/>
    </source>
</evidence>
<feature type="compositionally biased region" description="Polar residues" evidence="2">
    <location>
        <begin position="97"/>
        <end position="107"/>
    </location>
</feature>
<name>A0A8J4QV10_9ROSI</name>